<reference evidence="1" key="1">
    <citation type="submission" date="2018-06" db="EMBL/GenBank/DDBJ databases">
        <authorList>
            <person name="Zhirakovskaya E."/>
        </authorList>
    </citation>
    <scope>NUCLEOTIDE SEQUENCE</scope>
</reference>
<dbReference type="EMBL" id="UOFB01000102">
    <property type="protein sequence ID" value="VAW45836.1"/>
    <property type="molecule type" value="Genomic_DNA"/>
</dbReference>
<gene>
    <name evidence="1" type="ORF">MNBD_GAMMA04-136</name>
</gene>
<dbReference type="AlphaFoldDB" id="A0A3B0WND6"/>
<organism evidence="1">
    <name type="scientific">hydrothermal vent metagenome</name>
    <dbReference type="NCBI Taxonomy" id="652676"/>
    <lineage>
        <taxon>unclassified sequences</taxon>
        <taxon>metagenomes</taxon>
        <taxon>ecological metagenomes</taxon>
    </lineage>
</organism>
<sequence>MNNLAKSIASLLILPPVMAFSATEDDSLSSYLKDYHPESYITAQKIGMDINALEFKEPNINNIDSMTFSKRHLDEKNPRKYCEKSGGIFLENNFIATCVSEDGTFGNGSQPLGITFNPSGTGTINAPDYLRPGTPFEYFSVRFNNQLFTNNNSNGGNTSFDDIPATSISRLNRHSTIQEGGVLVKSTINHQNSQLDITQKYTVDPNSREIIVRVEMKNTGYRTLKNVTYARGLDPDQNRPNTFKTVNRKGHTYYYPSPGQSVRVDPNNIAWASGKKGLSVALYSVDPVGHNTCISSTWTTDPINILNQDCGLPQQPIHNPPMYSFDYSDSTINIAFKLGSLKPQETRVFSFKYLFNQERPRIIGPIPIKPLPIKLPKLISIR</sequence>
<name>A0A3B0WND6_9ZZZZ</name>
<proteinExistence type="predicted"/>
<evidence type="ECO:0000313" key="1">
    <source>
        <dbReference type="EMBL" id="VAW45836.1"/>
    </source>
</evidence>
<accession>A0A3B0WND6</accession>
<protein>
    <submittedName>
        <fullName evidence="1">Uncharacterized protein</fullName>
    </submittedName>
</protein>